<dbReference type="EMBL" id="CP015897">
    <property type="protein sequence ID" value="ARD99945.1"/>
    <property type="molecule type" value="Genomic_DNA"/>
</dbReference>
<protein>
    <submittedName>
        <fullName evidence="1">Uncharacterized protein</fullName>
    </submittedName>
</protein>
<dbReference type="AlphaFoldDB" id="A0A1V0NJ65"/>
<evidence type="ECO:0000313" key="3">
    <source>
        <dbReference type="Proteomes" id="UP000192085"/>
    </source>
</evidence>
<reference evidence="4" key="1">
    <citation type="submission" date="2016-08" db="EMBL/GenBank/DDBJ databases">
        <title>Comparative genomics of Lactococcus lactis strain WFLU12 isolated from the gastrointestinal tract of wild olive flounder (Paralichythys olivaceus).</title>
        <authorList>
            <person name="Nguyen T.L."/>
            <person name="Kim D.-H."/>
        </authorList>
    </citation>
    <scope>NUCLEOTIDE SEQUENCE [LARGE SCALE GENOMIC DNA]</scope>
    <source>
        <strain evidence="4">WFLU12</strain>
    </source>
</reference>
<proteinExistence type="predicted"/>
<reference evidence="1 3" key="3">
    <citation type="journal article" date="2017" name="BMC Genomics">
        <title>Comparative and functional genomics of the Lactococcus lactis taxon; insights into evolution and niche adaptation.</title>
        <authorList>
            <person name="Kelleher P."/>
            <person name="Bottacini F."/>
            <person name="Mahony J."/>
            <person name="Kilcawley K.N."/>
            <person name="van Sinderen D."/>
        </authorList>
    </citation>
    <scope>NUCLEOTIDE SEQUENCE [LARGE SCALE GENOMIC DNA]</scope>
    <source>
        <strain evidence="1 3">275</strain>
    </source>
</reference>
<dbReference type="Proteomes" id="UP000192085">
    <property type="component" value="Chromosome"/>
</dbReference>
<name>A0A1V0NJ65_LACLL</name>
<evidence type="ECO:0000313" key="4">
    <source>
        <dbReference type="Proteomes" id="UP000234865"/>
    </source>
</evidence>
<evidence type="ECO:0000313" key="1">
    <source>
        <dbReference type="EMBL" id="ARD99945.1"/>
    </source>
</evidence>
<gene>
    <name evidence="2" type="ORF">CYU10_000926</name>
    <name evidence="1" type="ORF">LL275_2321</name>
</gene>
<dbReference type="Proteomes" id="UP000234865">
    <property type="component" value="Unassembled WGS sequence"/>
</dbReference>
<accession>A0A1V0NJ65</accession>
<organism evidence="1 3">
    <name type="scientific">Lactococcus lactis subsp. lactis</name>
    <name type="common">Streptococcus lactis</name>
    <dbReference type="NCBI Taxonomy" id="1360"/>
    <lineage>
        <taxon>Bacteria</taxon>
        <taxon>Bacillati</taxon>
        <taxon>Bacillota</taxon>
        <taxon>Bacilli</taxon>
        <taxon>Lactobacillales</taxon>
        <taxon>Streptococcaceae</taxon>
        <taxon>Lactococcus</taxon>
    </lineage>
</organism>
<reference evidence="2" key="2">
    <citation type="submission" date="2016-08" db="EMBL/GenBank/DDBJ databases">
        <title>Genome-wide comparison reveals a probiotic strain Lactococcus lactis WFLU12 isolated from the gastrointestinal tract of olive flounder (Paralichythys olivaceus) harboring genes supporting probiotic action.</title>
        <authorList>
            <person name="Nguyen T.L."/>
        </authorList>
    </citation>
    <scope>NUCLEOTIDE SEQUENCE</scope>
    <source>
        <strain evidence="2">WFLU12</strain>
    </source>
</reference>
<dbReference type="EMBL" id="PKRZ01000001">
    <property type="protein sequence ID" value="PUA16164.1"/>
    <property type="molecule type" value="Genomic_DNA"/>
</dbReference>
<evidence type="ECO:0000313" key="2">
    <source>
        <dbReference type="EMBL" id="PUA16164.1"/>
    </source>
</evidence>
<sequence>MILSIKRAVSKSDGSVINYFYDKMEKIRGFI</sequence>